<dbReference type="PANTHER" id="PTHR12658">
    <property type="entry name" value="BETA-TUBULIN COFACTOR D"/>
    <property type="match status" value="1"/>
</dbReference>
<dbReference type="GO" id="GO:0048487">
    <property type="term" value="F:beta-tubulin binding"/>
    <property type="evidence" value="ECO:0007669"/>
    <property type="project" value="InterPro"/>
</dbReference>
<evidence type="ECO:0000313" key="5">
    <source>
        <dbReference type="Proteomes" id="UP001445335"/>
    </source>
</evidence>
<dbReference type="Proteomes" id="UP001445335">
    <property type="component" value="Unassembled WGS sequence"/>
</dbReference>
<gene>
    <name evidence="4" type="ORF">WJX81_008203</name>
</gene>
<keyword evidence="1" id="KW-0143">Chaperone</keyword>
<name>A0AAW1SK24_9CHLO</name>
<evidence type="ECO:0008006" key="6">
    <source>
        <dbReference type="Google" id="ProtNLM"/>
    </source>
</evidence>
<keyword evidence="5" id="KW-1185">Reference proteome</keyword>
<dbReference type="GO" id="GO:0007021">
    <property type="term" value="P:tubulin complex assembly"/>
    <property type="evidence" value="ECO:0007669"/>
    <property type="project" value="InterPro"/>
</dbReference>
<reference evidence="4 5" key="1">
    <citation type="journal article" date="2024" name="Nat. Commun.">
        <title>Phylogenomics reveals the evolutionary origins of lichenization in chlorophyte algae.</title>
        <authorList>
            <person name="Puginier C."/>
            <person name="Libourel C."/>
            <person name="Otte J."/>
            <person name="Skaloud P."/>
            <person name="Haon M."/>
            <person name="Grisel S."/>
            <person name="Petersen M."/>
            <person name="Berrin J.G."/>
            <person name="Delaux P.M."/>
            <person name="Dal Grande F."/>
            <person name="Keller J."/>
        </authorList>
    </citation>
    <scope>NUCLEOTIDE SEQUENCE [LARGE SCALE GENOMIC DNA]</scope>
    <source>
        <strain evidence="4 5">SAG 245.80</strain>
    </source>
</reference>
<accession>A0AAW1SK24</accession>
<dbReference type="Pfam" id="PF25767">
    <property type="entry name" value="ARM_TBCD_2nd"/>
    <property type="match status" value="1"/>
</dbReference>
<dbReference type="InterPro" id="IPR058033">
    <property type="entry name" value="ARM_TBCD_2nd"/>
</dbReference>
<dbReference type="Gene3D" id="1.25.10.10">
    <property type="entry name" value="Leucine-rich Repeat Variant"/>
    <property type="match status" value="2"/>
</dbReference>
<dbReference type="GO" id="GO:0005096">
    <property type="term" value="F:GTPase activator activity"/>
    <property type="evidence" value="ECO:0007669"/>
    <property type="project" value="InterPro"/>
</dbReference>
<dbReference type="InterPro" id="IPR011989">
    <property type="entry name" value="ARM-like"/>
</dbReference>
<dbReference type="InterPro" id="IPR022577">
    <property type="entry name" value="TBCD_C"/>
</dbReference>
<organism evidence="4 5">
    <name type="scientific">Elliptochloris bilobata</name>
    <dbReference type="NCBI Taxonomy" id="381761"/>
    <lineage>
        <taxon>Eukaryota</taxon>
        <taxon>Viridiplantae</taxon>
        <taxon>Chlorophyta</taxon>
        <taxon>core chlorophytes</taxon>
        <taxon>Trebouxiophyceae</taxon>
        <taxon>Trebouxiophyceae incertae sedis</taxon>
        <taxon>Elliptochloris clade</taxon>
        <taxon>Elliptochloris</taxon>
    </lineage>
</organism>
<dbReference type="EMBL" id="JALJOU010000001">
    <property type="protein sequence ID" value="KAK9846640.1"/>
    <property type="molecule type" value="Genomic_DNA"/>
</dbReference>
<feature type="domain" description="Tubulin-folding cofactor D C-terminal" evidence="2">
    <location>
        <begin position="829"/>
        <end position="1001"/>
    </location>
</feature>
<comment type="caution">
    <text evidence="4">The sequence shown here is derived from an EMBL/GenBank/DDBJ whole genome shotgun (WGS) entry which is preliminary data.</text>
</comment>
<dbReference type="GO" id="GO:0007023">
    <property type="term" value="P:post-chaperonin tubulin folding pathway"/>
    <property type="evidence" value="ECO:0007669"/>
    <property type="project" value="InterPro"/>
</dbReference>
<dbReference type="SUPFAM" id="SSF48371">
    <property type="entry name" value="ARM repeat"/>
    <property type="match status" value="1"/>
</dbReference>
<evidence type="ECO:0000313" key="4">
    <source>
        <dbReference type="EMBL" id="KAK9846640.1"/>
    </source>
</evidence>
<dbReference type="InterPro" id="IPR033162">
    <property type="entry name" value="TBCD"/>
</dbReference>
<evidence type="ECO:0000256" key="1">
    <source>
        <dbReference type="ARBA" id="ARBA00023186"/>
    </source>
</evidence>
<dbReference type="PANTHER" id="PTHR12658:SF0">
    <property type="entry name" value="TUBULIN-SPECIFIC CHAPERONE D"/>
    <property type="match status" value="1"/>
</dbReference>
<feature type="domain" description="Tubulin-folding cofactor D ARM repeats" evidence="3">
    <location>
        <begin position="293"/>
        <end position="527"/>
    </location>
</feature>
<sequence>MDATADNDFDCVRVCTYVEEADELAAIVGCVRDSHGAQAAAVYQRFHQILSRYQEQPQLLDPHLSAIVEPLAGVLREGAVAEPPEDIAVIVAVSRLLWAAATIRGAKVVTKFFPNQAADLEPVLALLHHLDAPDGAPTGAEASGWEAQCVALAWLEQLVLLPFDLALLDSSLGTAAPAPGVGECAPLARGLVQRCQALLSAPGSARDAAARLLGRLLARPDMAAALDAFAAWAADALGASGPEAVFLVPGVACALAAVCEATPRGQACTLAPLLWPSVSRLLDGGGPSHGVLARKLGVKLAQRLGLAFLPPREAAWRYRRGTAALGHTLGTEALPVPAPAADAGGEADDADVAPEVEEALGLLLDALRDRDTVVRWQAAKGVGRITARLPQALGDEVAASVLELLAPTAGDGAWHGACLALAELARRGLLSPARLPAAAPLIATALHYDARRGSHSVGAHVRDAAAYVCWSLARAYEPRDMAPAFAVLAPALLATACYDREVMCRRAAAAAFQESVGRAGGGAPHGIEIVTAADFFSLATRQQAFLTVGPAVGAFGEFRAPLAEYLAARQLRHWEAALRALAARALGELVAAEPPLFAGRVLGGLLLLCLDPVLEVRHGAVLGVAELVAALASAGHALSAERLEAVAALVPAIERGRLFLGKGGELMRAAAARLVECIALALAATTLAFAAALADVSAAARRGAAAALGALPARLLRPAAETALGALAAAVLGNSSAGEPDAEARAAAVRALTAVAAELCPAAELLLERVVPVLLVAMGDYATDARGDVGSWVREAAMAGLEDALVRAAALAPAGAAEAVDRASAAGAAQLAKQAVERIARLREAAVGRLRALLRAGMRLPARHALEAAVLPTLPASASNPALGSLARLVREKPYTEAMLEGLAAAVGGLDGALGSAAAAALGDALADADDGALEDVGAALLAVWRRSARSPRLATPLLRLADTLFAHAGLGRLQPPASAFPGELLGVVAAETRGCRDVARLRAAASCLCHLVAGGGATQYGALQALLGLLASRLPRVRADTAEALYMQLLAMDEGELPGSNLPTAMDLLTATAWDGPAREAAAARDALSCSATAKQVHPPS</sequence>
<dbReference type="AlphaFoldDB" id="A0AAW1SK24"/>
<dbReference type="Pfam" id="PF23579">
    <property type="entry name" value="ARM_TBCD"/>
    <property type="match status" value="1"/>
</dbReference>
<dbReference type="GO" id="GO:0000226">
    <property type="term" value="P:microtubule cytoskeleton organization"/>
    <property type="evidence" value="ECO:0007669"/>
    <property type="project" value="TreeGrafter"/>
</dbReference>
<proteinExistence type="predicted"/>
<evidence type="ECO:0000259" key="2">
    <source>
        <dbReference type="Pfam" id="PF12612"/>
    </source>
</evidence>
<evidence type="ECO:0000259" key="3">
    <source>
        <dbReference type="Pfam" id="PF25767"/>
    </source>
</evidence>
<protein>
    <recommendedName>
        <fullName evidence="6">Tubulin-specific chaperone D</fullName>
    </recommendedName>
</protein>
<dbReference type="Pfam" id="PF12612">
    <property type="entry name" value="TFCD_C"/>
    <property type="match status" value="1"/>
</dbReference>
<dbReference type="InterPro" id="IPR016024">
    <property type="entry name" value="ARM-type_fold"/>
</dbReference>